<evidence type="ECO:0000256" key="2">
    <source>
        <dbReference type="ARBA" id="ARBA00022723"/>
    </source>
</evidence>
<sequence length="159" mass="18142">MSMNRAAQQPLRVPSARKRDMRTQFGAICWRMKKGKLQVLLVTTRTTRRWTPPKGWPIDGLTPAGSAAREAYEEAGVSGSISETCLGIYSYTKELAGDDLPCVVALFPLKVERKMSMWPEKPERRRRWMSPKKAASRVREPELARLLRNFDPGVARLKR</sequence>
<keyword evidence="3" id="KW-0378">Hydrolase</keyword>
<dbReference type="STRING" id="641238.SAMN04490244_10678"/>
<evidence type="ECO:0000259" key="5">
    <source>
        <dbReference type="PROSITE" id="PS51462"/>
    </source>
</evidence>
<dbReference type="InterPro" id="IPR000086">
    <property type="entry name" value="NUDIX_hydrolase_dom"/>
</dbReference>
<dbReference type="InterPro" id="IPR047198">
    <property type="entry name" value="DDP-like_NUDIX"/>
</dbReference>
<dbReference type="GO" id="GO:0005737">
    <property type="term" value="C:cytoplasm"/>
    <property type="evidence" value="ECO:0007669"/>
    <property type="project" value="TreeGrafter"/>
</dbReference>
<proteinExistence type="predicted"/>
<dbReference type="EMBL" id="FOGU01000006">
    <property type="protein sequence ID" value="SES14208.1"/>
    <property type="molecule type" value="Genomic_DNA"/>
</dbReference>
<reference evidence="6 7" key="1">
    <citation type="submission" date="2016-10" db="EMBL/GenBank/DDBJ databases">
        <authorList>
            <person name="de Groot N.N."/>
        </authorList>
    </citation>
    <scope>NUCLEOTIDE SEQUENCE [LARGE SCALE GENOMIC DNA]</scope>
    <source>
        <strain evidence="6 7">DSM 23042</strain>
    </source>
</reference>
<evidence type="ECO:0000256" key="4">
    <source>
        <dbReference type="ARBA" id="ARBA00022842"/>
    </source>
</evidence>
<dbReference type="InterPro" id="IPR015797">
    <property type="entry name" value="NUDIX_hydrolase-like_dom_sf"/>
</dbReference>
<dbReference type="Gene3D" id="3.90.79.10">
    <property type="entry name" value="Nucleoside Triphosphate Pyrophosphohydrolase"/>
    <property type="match status" value="1"/>
</dbReference>
<evidence type="ECO:0000313" key="7">
    <source>
        <dbReference type="Proteomes" id="UP000198885"/>
    </source>
</evidence>
<dbReference type="GO" id="GO:0016462">
    <property type="term" value="F:pyrophosphatase activity"/>
    <property type="evidence" value="ECO:0007669"/>
    <property type="project" value="InterPro"/>
</dbReference>
<dbReference type="PROSITE" id="PS51462">
    <property type="entry name" value="NUDIX"/>
    <property type="match status" value="1"/>
</dbReference>
<evidence type="ECO:0000256" key="3">
    <source>
        <dbReference type="ARBA" id="ARBA00022801"/>
    </source>
</evidence>
<dbReference type="AlphaFoldDB" id="A0A1H9UXZ2"/>
<dbReference type="RefSeq" id="WP_235859850.1">
    <property type="nucleotide sequence ID" value="NZ_FOGU01000006.1"/>
</dbReference>
<evidence type="ECO:0000313" key="6">
    <source>
        <dbReference type="EMBL" id="SES14208.1"/>
    </source>
</evidence>
<dbReference type="PANTHER" id="PTHR12629">
    <property type="entry name" value="DIPHOSPHOINOSITOL POLYPHOSPHATE PHOSPHOHYDROLASE"/>
    <property type="match status" value="1"/>
</dbReference>
<keyword evidence="4" id="KW-0460">Magnesium</keyword>
<organism evidence="6 7">
    <name type="scientific">Tranquillimonas rosea</name>
    <dbReference type="NCBI Taxonomy" id="641238"/>
    <lineage>
        <taxon>Bacteria</taxon>
        <taxon>Pseudomonadati</taxon>
        <taxon>Pseudomonadota</taxon>
        <taxon>Alphaproteobacteria</taxon>
        <taxon>Rhodobacterales</taxon>
        <taxon>Roseobacteraceae</taxon>
        <taxon>Tranquillimonas</taxon>
    </lineage>
</organism>
<evidence type="ECO:0000256" key="1">
    <source>
        <dbReference type="ARBA" id="ARBA00001946"/>
    </source>
</evidence>
<feature type="domain" description="Nudix hydrolase" evidence="5">
    <location>
        <begin position="20"/>
        <end position="151"/>
    </location>
</feature>
<dbReference type="CDD" id="cd04666">
    <property type="entry name" value="NUDIX_DIPP2_like_Nudt4"/>
    <property type="match status" value="1"/>
</dbReference>
<keyword evidence="7" id="KW-1185">Reference proteome</keyword>
<comment type="cofactor">
    <cofactor evidence="1">
        <name>Mg(2+)</name>
        <dbReference type="ChEBI" id="CHEBI:18420"/>
    </cofactor>
</comment>
<accession>A0A1H9UXZ2</accession>
<dbReference type="PANTHER" id="PTHR12629:SF0">
    <property type="entry name" value="DIPHOSPHOINOSITOL-POLYPHOSPHATE DIPHOSPHATASE"/>
    <property type="match status" value="1"/>
</dbReference>
<gene>
    <name evidence="6" type="ORF">SAMN04490244_10678</name>
</gene>
<dbReference type="Pfam" id="PF00293">
    <property type="entry name" value="NUDIX"/>
    <property type="match status" value="1"/>
</dbReference>
<name>A0A1H9UXZ2_9RHOB</name>
<dbReference type="GO" id="GO:0046872">
    <property type="term" value="F:metal ion binding"/>
    <property type="evidence" value="ECO:0007669"/>
    <property type="project" value="UniProtKB-KW"/>
</dbReference>
<dbReference type="Proteomes" id="UP000198885">
    <property type="component" value="Unassembled WGS sequence"/>
</dbReference>
<keyword evidence="2" id="KW-0479">Metal-binding</keyword>
<protein>
    <submittedName>
        <fullName evidence="6">NUDIX domain-containing protein</fullName>
    </submittedName>
</protein>
<dbReference type="SUPFAM" id="SSF55811">
    <property type="entry name" value="Nudix"/>
    <property type="match status" value="1"/>
</dbReference>